<dbReference type="Gene3D" id="1.10.3670.10">
    <property type="entry name" value="Putative xylanase like domain"/>
    <property type="match status" value="1"/>
</dbReference>
<dbReference type="EMBL" id="LAZR01004657">
    <property type="protein sequence ID" value="KKN06692.1"/>
    <property type="molecule type" value="Genomic_DNA"/>
</dbReference>
<organism evidence="1">
    <name type="scientific">marine sediment metagenome</name>
    <dbReference type="NCBI Taxonomy" id="412755"/>
    <lineage>
        <taxon>unclassified sequences</taxon>
        <taxon>metagenomes</taxon>
        <taxon>ecological metagenomes</taxon>
    </lineage>
</organism>
<evidence type="ECO:0008006" key="2">
    <source>
        <dbReference type="Google" id="ProtNLM"/>
    </source>
</evidence>
<comment type="caution">
    <text evidence="1">The sequence shown here is derived from an EMBL/GenBank/DDBJ whole genome shotgun (WGS) entry which is preliminary data.</text>
</comment>
<sequence length="331" mass="38225">MKATNLEFAPEGLRSILNSMNRREFLSITAGIGASMFLLHPQFTSLLLRHENLYSARGKPLITAQNKESRTREIFHAIIKRAKGEEWRSLPLGECMGNIGLLFVGTKYVTGTLEGEGPEACRVDLTGLDCITFFENVLCISRILKKDKTSFDDFKDEIIFTRYREGILTDYTSRLHYTSDWIYDNEKKKVVKNITKEIGGEEFPFKVSFMSRNPHFYQSLKEFPEFIETIAMLEKEINKRKHWYIPKSKIKEAQKHIQTGDIIALATNKEGLDYGHTGLAYQDERGKMRFLHASQKKKKVLLDTELYEYIQSIKTHVGITIARPLEVKQVK</sequence>
<proteinExistence type="predicted"/>
<reference evidence="1" key="1">
    <citation type="journal article" date="2015" name="Nature">
        <title>Complex archaea that bridge the gap between prokaryotes and eukaryotes.</title>
        <authorList>
            <person name="Spang A."/>
            <person name="Saw J.H."/>
            <person name="Jorgensen S.L."/>
            <person name="Zaremba-Niedzwiedzka K."/>
            <person name="Martijn J."/>
            <person name="Lind A.E."/>
            <person name="van Eijk R."/>
            <person name="Schleper C."/>
            <person name="Guy L."/>
            <person name="Ettema T.J."/>
        </authorList>
    </citation>
    <scope>NUCLEOTIDE SEQUENCE</scope>
</reference>
<dbReference type="AlphaFoldDB" id="A0A0F9N4E9"/>
<dbReference type="InterPro" id="IPR038765">
    <property type="entry name" value="Papain-like_cys_pep_sf"/>
</dbReference>
<dbReference type="InterPro" id="IPR010846">
    <property type="entry name" value="AmiA-like"/>
</dbReference>
<gene>
    <name evidence="1" type="ORF">LCGC14_1074640</name>
</gene>
<dbReference type="Pfam" id="PF07313">
    <property type="entry name" value="AmiA-like"/>
    <property type="match status" value="1"/>
</dbReference>
<name>A0A0F9N4E9_9ZZZZ</name>
<protein>
    <recommendedName>
        <fullName evidence="2">DUF1460 domain-containing protein</fullName>
    </recommendedName>
</protein>
<evidence type="ECO:0000313" key="1">
    <source>
        <dbReference type="EMBL" id="KKN06692.1"/>
    </source>
</evidence>
<accession>A0A0F9N4E9</accession>
<dbReference type="Gene3D" id="2.30.260.10">
    <property type="entry name" value="putative xylanase like domain"/>
    <property type="match status" value="1"/>
</dbReference>
<dbReference type="SUPFAM" id="SSF54001">
    <property type="entry name" value="Cysteine proteinases"/>
    <property type="match status" value="1"/>
</dbReference>